<accession>A0A0C2Y8D8</accession>
<reference evidence="3" key="2">
    <citation type="submission" date="2015-01" db="EMBL/GenBank/DDBJ databases">
        <title>Evolutionary Origins and Diversification of the Mycorrhizal Mutualists.</title>
        <authorList>
            <consortium name="DOE Joint Genome Institute"/>
            <consortium name="Mycorrhizal Genomics Consortium"/>
            <person name="Kohler A."/>
            <person name="Kuo A."/>
            <person name="Nagy L.G."/>
            <person name="Floudas D."/>
            <person name="Copeland A."/>
            <person name="Barry K.W."/>
            <person name="Cichocki N."/>
            <person name="Veneault-Fourrey C."/>
            <person name="LaButti K."/>
            <person name="Lindquist E.A."/>
            <person name="Lipzen A."/>
            <person name="Lundell T."/>
            <person name="Morin E."/>
            <person name="Murat C."/>
            <person name="Riley R."/>
            <person name="Ohm R."/>
            <person name="Sun H."/>
            <person name="Tunlid A."/>
            <person name="Henrissat B."/>
            <person name="Grigoriev I.V."/>
            <person name="Hibbett D.S."/>
            <person name="Martin F."/>
        </authorList>
    </citation>
    <scope>NUCLEOTIDE SEQUENCE [LARGE SCALE GENOMIC DNA]</scope>
    <source>
        <strain evidence="3">h7</strain>
    </source>
</reference>
<dbReference type="EMBL" id="KN831798">
    <property type="protein sequence ID" value="KIM37282.1"/>
    <property type="molecule type" value="Genomic_DNA"/>
</dbReference>
<evidence type="ECO:0000259" key="1">
    <source>
        <dbReference type="SMART" id="SM00355"/>
    </source>
</evidence>
<evidence type="ECO:0000313" key="2">
    <source>
        <dbReference type="EMBL" id="KIM37282.1"/>
    </source>
</evidence>
<evidence type="ECO:0000313" key="3">
    <source>
        <dbReference type="Proteomes" id="UP000053424"/>
    </source>
</evidence>
<dbReference type="InterPro" id="IPR036236">
    <property type="entry name" value="Znf_C2H2_sf"/>
</dbReference>
<dbReference type="Gene3D" id="3.30.160.60">
    <property type="entry name" value="Classic Zinc Finger"/>
    <property type="match status" value="1"/>
</dbReference>
<dbReference type="Proteomes" id="UP000053424">
    <property type="component" value="Unassembled WGS sequence"/>
</dbReference>
<feature type="domain" description="C2H2-type" evidence="1">
    <location>
        <begin position="96"/>
        <end position="121"/>
    </location>
</feature>
<dbReference type="OrthoDB" id="6077919at2759"/>
<dbReference type="SUPFAM" id="SSF57667">
    <property type="entry name" value="beta-beta-alpha zinc fingers"/>
    <property type="match status" value="1"/>
</dbReference>
<proteinExistence type="predicted"/>
<gene>
    <name evidence="2" type="ORF">M413DRAFT_276588</name>
</gene>
<dbReference type="AlphaFoldDB" id="A0A0C2Y8D8"/>
<feature type="domain" description="C2H2-type" evidence="1">
    <location>
        <begin position="16"/>
        <end position="43"/>
    </location>
</feature>
<protein>
    <recommendedName>
        <fullName evidence="1">C2H2-type domain-containing protein</fullName>
    </recommendedName>
</protein>
<sequence length="185" mass="20565">MFQHLANPLSHKARTMDCPIKSCPCKFKSGSGIAHHVENGNVHKDINRHDVTKAVKAFDTNNTISITRNITSSSNSPPSSTFLYTATEDAFDGRRYVCFLCSKEKFKTLHALNSHLNSPAHDANEFKCPICEKEFKVVSALAQHVEASGCAMRRIAGVDGTSAEDVERYIDNLTSRFTSKNRIEM</sequence>
<keyword evidence="3" id="KW-1185">Reference proteome</keyword>
<dbReference type="InterPro" id="IPR013087">
    <property type="entry name" value="Znf_C2H2_type"/>
</dbReference>
<dbReference type="HOGENOM" id="CLU_075838_1_1_1"/>
<organism evidence="2 3">
    <name type="scientific">Hebeloma cylindrosporum</name>
    <dbReference type="NCBI Taxonomy" id="76867"/>
    <lineage>
        <taxon>Eukaryota</taxon>
        <taxon>Fungi</taxon>
        <taxon>Dikarya</taxon>
        <taxon>Basidiomycota</taxon>
        <taxon>Agaricomycotina</taxon>
        <taxon>Agaricomycetes</taxon>
        <taxon>Agaricomycetidae</taxon>
        <taxon>Agaricales</taxon>
        <taxon>Agaricineae</taxon>
        <taxon>Hymenogastraceae</taxon>
        <taxon>Hebeloma</taxon>
    </lineage>
</organism>
<feature type="domain" description="C2H2-type" evidence="1">
    <location>
        <begin position="126"/>
        <end position="146"/>
    </location>
</feature>
<reference evidence="2 3" key="1">
    <citation type="submission" date="2014-04" db="EMBL/GenBank/DDBJ databases">
        <authorList>
            <consortium name="DOE Joint Genome Institute"/>
            <person name="Kuo A."/>
            <person name="Gay G."/>
            <person name="Dore J."/>
            <person name="Kohler A."/>
            <person name="Nagy L.G."/>
            <person name="Floudas D."/>
            <person name="Copeland A."/>
            <person name="Barry K.W."/>
            <person name="Cichocki N."/>
            <person name="Veneault-Fourrey C."/>
            <person name="LaButti K."/>
            <person name="Lindquist E.A."/>
            <person name="Lipzen A."/>
            <person name="Lundell T."/>
            <person name="Morin E."/>
            <person name="Murat C."/>
            <person name="Sun H."/>
            <person name="Tunlid A."/>
            <person name="Henrissat B."/>
            <person name="Grigoriev I.V."/>
            <person name="Hibbett D.S."/>
            <person name="Martin F."/>
            <person name="Nordberg H.P."/>
            <person name="Cantor M.N."/>
            <person name="Hua S.X."/>
        </authorList>
    </citation>
    <scope>NUCLEOTIDE SEQUENCE [LARGE SCALE GENOMIC DNA]</scope>
    <source>
        <strain evidence="3">h7</strain>
    </source>
</reference>
<dbReference type="STRING" id="686832.A0A0C2Y8D8"/>
<name>A0A0C2Y8D8_HEBCY</name>
<dbReference type="SMART" id="SM00355">
    <property type="entry name" value="ZnF_C2H2"/>
    <property type="match status" value="3"/>
</dbReference>